<dbReference type="Proteomes" id="UP000011863">
    <property type="component" value="Chromosome"/>
</dbReference>
<dbReference type="SUPFAM" id="SSF69118">
    <property type="entry name" value="AhpD-like"/>
    <property type="match status" value="1"/>
</dbReference>
<dbReference type="OrthoDB" id="9801997at2"/>
<dbReference type="KEGG" id="aym:YM304_01850"/>
<dbReference type="RefSeq" id="WP_015439747.1">
    <property type="nucleotide sequence ID" value="NC_020520.1"/>
</dbReference>
<name>A0A6C7E5A5_ILUCY</name>
<keyword evidence="2" id="KW-1185">Reference proteome</keyword>
<dbReference type="EMBL" id="AP012057">
    <property type="protein sequence ID" value="BAN00499.1"/>
    <property type="molecule type" value="Genomic_DNA"/>
</dbReference>
<gene>
    <name evidence="1" type="ORF">YM304_01850</name>
</gene>
<dbReference type="InterPro" id="IPR029032">
    <property type="entry name" value="AhpD-like"/>
</dbReference>
<evidence type="ECO:0000313" key="1">
    <source>
        <dbReference type="EMBL" id="BAN00499.1"/>
    </source>
</evidence>
<proteinExistence type="predicted"/>
<sequence length="75" mass="8429">MADALIIDPAGVTPELRQRLHQHYSREQIIELSLDVLKWSYQKVPVALGTDREVVPGELTDLSFDADGNWIRPGS</sequence>
<dbReference type="AlphaFoldDB" id="A0A6C7E5A5"/>
<accession>A0A6C7E5A5</accession>
<organism evidence="1 2">
    <name type="scientific">Ilumatobacter coccineus (strain NBRC 103263 / KCTC 29153 / YM16-304)</name>
    <dbReference type="NCBI Taxonomy" id="1313172"/>
    <lineage>
        <taxon>Bacteria</taxon>
        <taxon>Bacillati</taxon>
        <taxon>Actinomycetota</taxon>
        <taxon>Acidimicrobiia</taxon>
        <taxon>Acidimicrobiales</taxon>
        <taxon>Ilumatobacteraceae</taxon>
        <taxon>Ilumatobacter</taxon>
    </lineage>
</organism>
<evidence type="ECO:0000313" key="2">
    <source>
        <dbReference type="Proteomes" id="UP000011863"/>
    </source>
</evidence>
<protein>
    <submittedName>
        <fullName evidence="1">Uncharacterized protein</fullName>
    </submittedName>
</protein>
<reference evidence="1 2" key="1">
    <citation type="journal article" date="2013" name="Int. J. Syst. Evol. Microbiol.">
        <title>Ilumatobacter nonamiense sp. nov. and Ilumatobacter coccineum sp. nov., isolated from seashore sand.</title>
        <authorList>
            <person name="Matsumoto A."/>
            <person name="Kasai H."/>
            <person name="Matsuo Y."/>
            <person name="Shizuri Y."/>
            <person name="Ichikawa N."/>
            <person name="Fujita N."/>
            <person name="Omura S."/>
            <person name="Takahashi Y."/>
        </authorList>
    </citation>
    <scope>NUCLEOTIDE SEQUENCE [LARGE SCALE GENOMIC DNA]</scope>
    <source>
        <strain evidence="2">NBRC 103263 / KCTC 29153 / YM16-304</strain>
    </source>
</reference>